<comment type="subcellular location">
    <subcellularLocation>
        <location evidence="1">Membrane</location>
        <topology evidence="1">Multi-pass membrane protein</topology>
    </subcellularLocation>
</comment>
<dbReference type="EMBL" id="KN847336">
    <property type="protein sequence ID" value="KIW42328.1"/>
    <property type="molecule type" value="Genomic_DNA"/>
</dbReference>
<feature type="region of interest" description="Disordered" evidence="9">
    <location>
        <begin position="1"/>
        <end position="32"/>
    </location>
</feature>
<dbReference type="FunFam" id="1.20.1250.20:FF:000078">
    <property type="entry name" value="MFS maltose transporter, putative"/>
    <property type="match status" value="1"/>
</dbReference>
<keyword evidence="7" id="KW-0462">Maltose metabolism</keyword>
<organism evidence="12 13">
    <name type="scientific">Exophiala oligosperma</name>
    <dbReference type="NCBI Taxonomy" id="215243"/>
    <lineage>
        <taxon>Eukaryota</taxon>
        <taxon>Fungi</taxon>
        <taxon>Dikarya</taxon>
        <taxon>Ascomycota</taxon>
        <taxon>Pezizomycotina</taxon>
        <taxon>Eurotiomycetes</taxon>
        <taxon>Chaetothyriomycetidae</taxon>
        <taxon>Chaetothyriales</taxon>
        <taxon>Herpotrichiellaceae</taxon>
        <taxon>Exophiala</taxon>
    </lineage>
</organism>
<feature type="transmembrane region" description="Helical" evidence="10">
    <location>
        <begin position="391"/>
        <end position="412"/>
    </location>
</feature>
<feature type="transmembrane region" description="Helical" evidence="10">
    <location>
        <begin position="210"/>
        <end position="227"/>
    </location>
</feature>
<keyword evidence="3 8" id="KW-0813">Transport</keyword>
<gene>
    <name evidence="12" type="ORF">PV06_05890</name>
</gene>
<evidence type="ECO:0000313" key="12">
    <source>
        <dbReference type="EMBL" id="KIW42328.1"/>
    </source>
</evidence>
<evidence type="ECO:0000256" key="8">
    <source>
        <dbReference type="RuleBase" id="RU003346"/>
    </source>
</evidence>
<dbReference type="Proteomes" id="UP000053342">
    <property type="component" value="Unassembled WGS sequence"/>
</dbReference>
<feature type="transmembrane region" description="Helical" evidence="10">
    <location>
        <begin position="247"/>
        <end position="268"/>
    </location>
</feature>
<keyword evidence="6 10" id="KW-0472">Membrane</keyword>
<protein>
    <recommendedName>
        <fullName evidence="11">Major facilitator superfamily (MFS) profile domain-containing protein</fullName>
    </recommendedName>
</protein>
<dbReference type="InterPro" id="IPR005829">
    <property type="entry name" value="Sugar_transporter_CS"/>
</dbReference>
<dbReference type="InterPro" id="IPR050360">
    <property type="entry name" value="MFS_Sugar_Transporters"/>
</dbReference>
<accession>A0A0D2DH35</accession>
<evidence type="ECO:0000259" key="11">
    <source>
        <dbReference type="PROSITE" id="PS50850"/>
    </source>
</evidence>
<dbReference type="GO" id="GO:0000023">
    <property type="term" value="P:maltose metabolic process"/>
    <property type="evidence" value="ECO:0007669"/>
    <property type="project" value="UniProtKB-KW"/>
</dbReference>
<feature type="transmembrane region" description="Helical" evidence="10">
    <location>
        <begin position="179"/>
        <end position="198"/>
    </location>
</feature>
<dbReference type="InterPro" id="IPR005828">
    <property type="entry name" value="MFS_sugar_transport-like"/>
</dbReference>
<dbReference type="PANTHER" id="PTHR48022:SF5">
    <property type="entry name" value="ALPHA-GLUCOSIDES PERMEASE MPH2-RELATED"/>
    <property type="match status" value="1"/>
</dbReference>
<evidence type="ECO:0000256" key="9">
    <source>
        <dbReference type="SAM" id="MobiDB-lite"/>
    </source>
</evidence>
<name>A0A0D2DH35_9EURO</name>
<dbReference type="PRINTS" id="PR00171">
    <property type="entry name" value="SUGRTRNSPORT"/>
</dbReference>
<dbReference type="VEuPathDB" id="FungiDB:PV06_05890"/>
<dbReference type="PROSITE" id="PS50850">
    <property type="entry name" value="MFS"/>
    <property type="match status" value="1"/>
</dbReference>
<proteinExistence type="inferred from homology"/>
<evidence type="ECO:0000256" key="3">
    <source>
        <dbReference type="ARBA" id="ARBA00022448"/>
    </source>
</evidence>
<dbReference type="GO" id="GO:0005351">
    <property type="term" value="F:carbohydrate:proton symporter activity"/>
    <property type="evidence" value="ECO:0007669"/>
    <property type="project" value="TreeGrafter"/>
</dbReference>
<dbReference type="GeneID" id="27357964"/>
<keyword evidence="5 10" id="KW-1133">Transmembrane helix</keyword>
<dbReference type="Pfam" id="PF00083">
    <property type="entry name" value="Sugar_tr"/>
    <property type="match status" value="1"/>
</dbReference>
<feature type="transmembrane region" description="Helical" evidence="10">
    <location>
        <begin position="465"/>
        <end position="486"/>
    </location>
</feature>
<feature type="transmembrane region" description="Helical" evidence="10">
    <location>
        <begin position="424"/>
        <end position="445"/>
    </location>
</feature>
<feature type="transmembrane region" description="Helical" evidence="10">
    <location>
        <begin position="492"/>
        <end position="509"/>
    </location>
</feature>
<dbReference type="InterPro" id="IPR003663">
    <property type="entry name" value="Sugar/inositol_transpt"/>
</dbReference>
<dbReference type="GO" id="GO:0016020">
    <property type="term" value="C:membrane"/>
    <property type="evidence" value="ECO:0007669"/>
    <property type="project" value="UniProtKB-SubCell"/>
</dbReference>
<evidence type="ECO:0000256" key="6">
    <source>
        <dbReference type="ARBA" id="ARBA00023136"/>
    </source>
</evidence>
<dbReference type="NCBIfam" id="TIGR00879">
    <property type="entry name" value="SP"/>
    <property type="match status" value="1"/>
</dbReference>
<evidence type="ECO:0000256" key="10">
    <source>
        <dbReference type="SAM" id="Phobius"/>
    </source>
</evidence>
<dbReference type="PROSITE" id="PS00217">
    <property type="entry name" value="SUGAR_TRANSPORT_2"/>
    <property type="match status" value="1"/>
</dbReference>
<evidence type="ECO:0000256" key="2">
    <source>
        <dbReference type="ARBA" id="ARBA00010992"/>
    </source>
</evidence>
<dbReference type="Gene3D" id="1.20.1250.20">
    <property type="entry name" value="MFS general substrate transporter like domains"/>
    <property type="match status" value="1"/>
</dbReference>
<feature type="transmembrane region" description="Helical" evidence="10">
    <location>
        <begin position="366"/>
        <end position="384"/>
    </location>
</feature>
<sequence length="553" mass="61725">MDATSTMTPNTTDTMRSLDANTGPIDKKPMDKTSLGTQILETQTVQGALDAQTAEHTLSLRTAFQRYPMAIAWSLSLSTAVIMEGYDTDLIYSFFGLPAFAQKYGRLQPNGTYSLTAPWQSALGQGTMIGQFFGLIVTGYATDRFGFKKTTAAACFFNAAFVFILFFAPSIGALLVGEILLGLPLGVFLTLTTVYAAEITPLALRPYLETYVNICWSIGKFLASGVLRAYTNDTTQWAYRVPWAVQWIWPPLIMVAAAFAPESPWWLVRKDRLEDARRSLQRLSRGLDAQQIDNTLSEMVLTNQHEMALEQGTSYWDCFRGTNLRRTEISCMAQAMQPLVGFSLVLYTTSFFQAQGLGADEAFDLSLGQNAVGMGAGILIWFVFPRVGRRTIYLWGLGACFVLEMIIGGLGVPTYTRATSWTTGALIITFYFVYSLSVGPMSYILGFDVPSTRLRSKTAVIGRNAYHIASVFNNTLTTYMISATAWNWLGKTAFFWAGSTVFLWIWTFFRLPEVKDRTFAELDFLFENRIPARQFQKTRVQVFGEDEGKEGKV</sequence>
<comment type="similarity">
    <text evidence="2 8">Belongs to the major facilitator superfamily. Sugar transporter (TC 2.A.1.1) family.</text>
</comment>
<dbReference type="AlphaFoldDB" id="A0A0D2DH35"/>
<evidence type="ECO:0000256" key="1">
    <source>
        <dbReference type="ARBA" id="ARBA00004141"/>
    </source>
</evidence>
<dbReference type="SUPFAM" id="SSF103473">
    <property type="entry name" value="MFS general substrate transporter"/>
    <property type="match status" value="1"/>
</dbReference>
<keyword evidence="13" id="KW-1185">Reference proteome</keyword>
<evidence type="ECO:0000256" key="7">
    <source>
        <dbReference type="ARBA" id="ARBA00026248"/>
    </source>
</evidence>
<feature type="transmembrane region" description="Helical" evidence="10">
    <location>
        <begin position="335"/>
        <end position="354"/>
    </location>
</feature>
<evidence type="ECO:0000256" key="5">
    <source>
        <dbReference type="ARBA" id="ARBA00022989"/>
    </source>
</evidence>
<dbReference type="RefSeq" id="XP_016262544.1">
    <property type="nucleotide sequence ID" value="XM_016406940.1"/>
</dbReference>
<evidence type="ECO:0000256" key="4">
    <source>
        <dbReference type="ARBA" id="ARBA00022692"/>
    </source>
</evidence>
<dbReference type="InterPro" id="IPR020846">
    <property type="entry name" value="MFS_dom"/>
</dbReference>
<dbReference type="OrthoDB" id="6612291at2759"/>
<feature type="transmembrane region" description="Helical" evidence="10">
    <location>
        <begin position="153"/>
        <end position="173"/>
    </location>
</feature>
<feature type="compositionally biased region" description="Low complexity" evidence="9">
    <location>
        <begin position="1"/>
        <end position="14"/>
    </location>
</feature>
<dbReference type="HOGENOM" id="CLU_001265_11_5_1"/>
<feature type="domain" description="Major facilitator superfamily (MFS) profile" evidence="11">
    <location>
        <begin position="73"/>
        <end position="515"/>
    </location>
</feature>
<keyword evidence="4 10" id="KW-0812">Transmembrane</keyword>
<reference evidence="12 13" key="1">
    <citation type="submission" date="2015-01" db="EMBL/GenBank/DDBJ databases">
        <title>The Genome Sequence of Exophiala oligosperma CBS72588.</title>
        <authorList>
            <consortium name="The Broad Institute Genomics Platform"/>
            <person name="Cuomo C."/>
            <person name="de Hoog S."/>
            <person name="Gorbushina A."/>
            <person name="Stielow B."/>
            <person name="Teixiera M."/>
            <person name="Abouelleil A."/>
            <person name="Chapman S.B."/>
            <person name="Priest M."/>
            <person name="Young S.K."/>
            <person name="Wortman J."/>
            <person name="Nusbaum C."/>
            <person name="Birren B."/>
        </authorList>
    </citation>
    <scope>NUCLEOTIDE SEQUENCE [LARGE SCALE GENOMIC DNA]</scope>
    <source>
        <strain evidence="12 13">CBS 72588</strain>
    </source>
</reference>
<dbReference type="PANTHER" id="PTHR48022">
    <property type="entry name" value="PLASTIDIC GLUCOSE TRANSPORTER 4"/>
    <property type="match status" value="1"/>
</dbReference>
<dbReference type="InterPro" id="IPR036259">
    <property type="entry name" value="MFS_trans_sf"/>
</dbReference>
<evidence type="ECO:0000313" key="13">
    <source>
        <dbReference type="Proteomes" id="UP000053342"/>
    </source>
</evidence>